<feature type="compositionally biased region" description="Basic and acidic residues" evidence="3">
    <location>
        <begin position="45"/>
        <end position="93"/>
    </location>
</feature>
<dbReference type="InterPro" id="IPR012674">
    <property type="entry name" value="Calycin"/>
</dbReference>
<comment type="caution">
    <text evidence="5">The sequence shown here is derived from an EMBL/GenBank/DDBJ whole genome shotgun (WGS) entry which is preliminary data.</text>
</comment>
<dbReference type="AlphaFoldDB" id="A0A2T4U4U1"/>
<feature type="compositionally biased region" description="Low complexity" evidence="3">
    <location>
        <begin position="12"/>
        <end position="31"/>
    </location>
</feature>
<dbReference type="Pfam" id="PF09223">
    <property type="entry name" value="ZinT"/>
    <property type="match status" value="1"/>
</dbReference>
<keyword evidence="2" id="KW-0862">Zinc</keyword>
<feature type="compositionally biased region" description="Acidic residues" evidence="3">
    <location>
        <begin position="32"/>
        <end position="44"/>
    </location>
</feature>
<name>A0A2T4U4U1_9BACI</name>
<evidence type="ECO:0000256" key="1">
    <source>
        <dbReference type="ARBA" id="ARBA00022729"/>
    </source>
</evidence>
<accession>A0A2T4U4U1</accession>
<dbReference type="EMBL" id="PZJJ01000019">
    <property type="protein sequence ID" value="PTL38418.1"/>
    <property type="molecule type" value="Genomic_DNA"/>
</dbReference>
<dbReference type="Gene3D" id="2.40.128.20">
    <property type="match status" value="1"/>
</dbReference>
<proteinExistence type="predicted"/>
<evidence type="ECO:0000313" key="6">
    <source>
        <dbReference type="Proteomes" id="UP000240509"/>
    </source>
</evidence>
<gene>
    <name evidence="5" type="ORF">C6Y45_11660</name>
</gene>
<dbReference type="Proteomes" id="UP000240509">
    <property type="component" value="Unassembled WGS sequence"/>
</dbReference>
<reference evidence="5 6" key="1">
    <citation type="submission" date="2018-03" db="EMBL/GenBank/DDBJ databases">
        <title>Alkalicoccus saliphilus sp. nov., isolated from a mineral pool.</title>
        <authorList>
            <person name="Zhao B."/>
        </authorList>
    </citation>
    <scope>NUCLEOTIDE SEQUENCE [LARGE SCALE GENOMIC DNA]</scope>
    <source>
        <strain evidence="5 6">6AG</strain>
    </source>
</reference>
<dbReference type="SUPFAM" id="SSF50814">
    <property type="entry name" value="Lipocalins"/>
    <property type="match status" value="1"/>
</dbReference>
<keyword evidence="6" id="KW-1185">Reference proteome</keyword>
<protein>
    <submittedName>
        <fullName evidence="5">Metal-binding protein ZinT</fullName>
    </submittedName>
</protein>
<dbReference type="OrthoDB" id="9810636at2"/>
<evidence type="ECO:0000313" key="5">
    <source>
        <dbReference type="EMBL" id="PTL38418.1"/>
    </source>
</evidence>
<dbReference type="GO" id="GO:0008270">
    <property type="term" value="F:zinc ion binding"/>
    <property type="evidence" value="ECO:0007669"/>
    <property type="project" value="InterPro"/>
</dbReference>
<organism evidence="5 6">
    <name type="scientific">Alkalicoccus saliphilus</name>
    <dbReference type="NCBI Taxonomy" id="200989"/>
    <lineage>
        <taxon>Bacteria</taxon>
        <taxon>Bacillati</taxon>
        <taxon>Bacillota</taxon>
        <taxon>Bacilli</taxon>
        <taxon>Bacillales</taxon>
        <taxon>Bacillaceae</taxon>
        <taxon>Alkalicoccus</taxon>
    </lineage>
</organism>
<feature type="region of interest" description="Disordered" evidence="3">
    <location>
        <begin position="9"/>
        <end position="95"/>
    </location>
</feature>
<sequence>MLALVLTACGTEENNNAEASANEEQTNNAAAENEENNNADDALEEENRDHENNHSHEDDHEDNHKHDHENDHSHEENHDHENDHNHNHDHDHDHDEEDQAIYDGYFDDEQIEDRELSDWEGEWQSVYPFLMEGELDPVMEQKAEEDESMTAEEYTSYYETGYETDVDYIDIQDDTFTFYTDESEMEASYAYDGYEVLTYEAGNRGVRYIFAKDDGDEGMPEFIQFSDHAIFPTDAHHFHLYWGEDREQLLEEVTNWPTYYPAHMDEEEIREEMLAH</sequence>
<evidence type="ECO:0000256" key="3">
    <source>
        <dbReference type="SAM" id="MobiDB-lite"/>
    </source>
</evidence>
<dbReference type="InterPro" id="IPR015304">
    <property type="entry name" value="ZinT_dom"/>
</dbReference>
<evidence type="ECO:0000259" key="4">
    <source>
        <dbReference type="Pfam" id="PF09223"/>
    </source>
</evidence>
<keyword evidence="1" id="KW-0732">Signal</keyword>
<evidence type="ECO:0000256" key="2">
    <source>
        <dbReference type="ARBA" id="ARBA00022833"/>
    </source>
</evidence>
<feature type="domain" description="ZinT" evidence="4">
    <location>
        <begin position="98"/>
        <end position="276"/>
    </location>
</feature>